<dbReference type="GO" id="GO:0046081">
    <property type="term" value="P:dUTP catabolic process"/>
    <property type="evidence" value="ECO:0007669"/>
    <property type="project" value="TreeGrafter"/>
</dbReference>
<dbReference type="GO" id="GO:0046061">
    <property type="term" value="P:dATP catabolic process"/>
    <property type="evidence" value="ECO:0007669"/>
    <property type="project" value="TreeGrafter"/>
</dbReference>
<dbReference type="GO" id="GO:0006203">
    <property type="term" value="P:dGTP catabolic process"/>
    <property type="evidence" value="ECO:0007669"/>
    <property type="project" value="TreeGrafter"/>
</dbReference>
<dbReference type="AlphaFoldDB" id="A0A1G7NDA3"/>
<dbReference type="Pfam" id="PF03819">
    <property type="entry name" value="MazG"/>
    <property type="match status" value="2"/>
</dbReference>
<reference evidence="6 7" key="1">
    <citation type="submission" date="2016-10" db="EMBL/GenBank/DDBJ databases">
        <authorList>
            <person name="de Groot N.N."/>
        </authorList>
    </citation>
    <scope>NUCLEOTIDE SEQUENCE [LARGE SCALE GENOMIC DNA]</scope>
    <source>
        <strain evidence="6 7">DSM 25584</strain>
    </source>
</reference>
<dbReference type="FunFam" id="1.10.287.1080:FF:000003">
    <property type="entry name" value="Nucleoside triphosphate pyrophosphohydrolase"/>
    <property type="match status" value="1"/>
</dbReference>
<dbReference type="RefSeq" id="WP_090018769.1">
    <property type="nucleotide sequence ID" value="NZ_FNCE01000002.1"/>
</dbReference>
<evidence type="ECO:0000256" key="4">
    <source>
        <dbReference type="ARBA" id="ARBA00074799"/>
    </source>
</evidence>
<sequence>MHDRTAQSSGIDRLVQVMARLRDPDSGCPWDIEQTFDTIAPYTIEEAHEVAEAIRNGDMDELRDELGDLLLQVVYHARIAEEDGHFDFETVANHVADKMIQRHPHVFGNDVVTTAEAQSVNWEAQKARERAERAAKYGREPSALEGIALGFPALMRAWKLQKRAARVGFDWSDARAVLDKVDEELAEVRAEIDAGTGHDRLQDELGDLLFTVANLARKLGVDPEGALRETNAKFERRFRGVEQRLAREGRDPADQALDDLEAHWKAVKHAERAGGAADDSDGSQSA</sequence>
<dbReference type="GO" id="GO:0046052">
    <property type="term" value="P:UTP catabolic process"/>
    <property type="evidence" value="ECO:0007669"/>
    <property type="project" value="TreeGrafter"/>
</dbReference>
<evidence type="ECO:0000313" key="7">
    <source>
        <dbReference type="Proteomes" id="UP000199415"/>
    </source>
</evidence>
<comment type="similarity">
    <text evidence="2">Belongs to the nucleoside triphosphate pyrophosphohydrolase family.</text>
</comment>
<dbReference type="OrthoDB" id="9808939at2"/>
<dbReference type="PANTHER" id="PTHR30522:SF0">
    <property type="entry name" value="NUCLEOSIDE TRIPHOSPHATE PYROPHOSPHOHYDROLASE"/>
    <property type="match status" value="1"/>
</dbReference>
<evidence type="ECO:0000259" key="5">
    <source>
        <dbReference type="Pfam" id="PF03819"/>
    </source>
</evidence>
<comment type="catalytic activity">
    <reaction evidence="1">
        <text>ATP + H2O = AMP + diphosphate + H(+)</text>
        <dbReference type="Rhea" id="RHEA:14245"/>
        <dbReference type="ChEBI" id="CHEBI:15377"/>
        <dbReference type="ChEBI" id="CHEBI:15378"/>
        <dbReference type="ChEBI" id="CHEBI:30616"/>
        <dbReference type="ChEBI" id="CHEBI:33019"/>
        <dbReference type="ChEBI" id="CHEBI:456215"/>
        <dbReference type="EC" id="3.6.1.8"/>
    </reaction>
</comment>
<organism evidence="6 7">
    <name type="scientific">Limimonas halophila</name>
    <dbReference type="NCBI Taxonomy" id="1082479"/>
    <lineage>
        <taxon>Bacteria</taxon>
        <taxon>Pseudomonadati</taxon>
        <taxon>Pseudomonadota</taxon>
        <taxon>Alphaproteobacteria</taxon>
        <taxon>Rhodospirillales</taxon>
        <taxon>Rhodovibrionaceae</taxon>
        <taxon>Limimonas</taxon>
    </lineage>
</organism>
<protein>
    <recommendedName>
        <fullName evidence="4">Nucleoside triphosphate pyrophosphohydrolase</fullName>
        <ecNumber evidence="3">3.6.1.8</ecNumber>
    </recommendedName>
</protein>
<dbReference type="GO" id="GO:0047693">
    <property type="term" value="F:ATP diphosphatase activity"/>
    <property type="evidence" value="ECO:0007669"/>
    <property type="project" value="UniProtKB-EC"/>
</dbReference>
<dbReference type="Gene3D" id="1.10.287.1080">
    <property type="entry name" value="MazG-like"/>
    <property type="match status" value="2"/>
</dbReference>
<dbReference type="InterPro" id="IPR048011">
    <property type="entry name" value="NTP-PPase_MazG-like_C"/>
</dbReference>
<dbReference type="EC" id="3.6.1.8" evidence="3"/>
<dbReference type="CDD" id="cd11528">
    <property type="entry name" value="NTP-PPase_MazG_Nterm"/>
    <property type="match status" value="1"/>
</dbReference>
<dbReference type="InterPro" id="IPR004518">
    <property type="entry name" value="MazG-like_dom"/>
</dbReference>
<dbReference type="EMBL" id="FNCE01000002">
    <property type="protein sequence ID" value="SDF72038.1"/>
    <property type="molecule type" value="Genomic_DNA"/>
</dbReference>
<feature type="domain" description="NTP pyrophosphohydrolase MazG-like" evidence="5">
    <location>
        <begin position="178"/>
        <end position="237"/>
    </location>
</feature>
<evidence type="ECO:0000256" key="1">
    <source>
        <dbReference type="ARBA" id="ARBA00052141"/>
    </source>
</evidence>
<dbReference type="GO" id="GO:0046076">
    <property type="term" value="P:dTTP catabolic process"/>
    <property type="evidence" value="ECO:0007669"/>
    <property type="project" value="TreeGrafter"/>
</dbReference>
<proteinExistence type="inferred from homology"/>
<dbReference type="STRING" id="1082479.SAMN05216241_102123"/>
<feature type="domain" description="NTP pyrophosphohydrolase MazG-like" evidence="5">
    <location>
        <begin position="34"/>
        <end position="107"/>
    </location>
</feature>
<evidence type="ECO:0000313" key="6">
    <source>
        <dbReference type="EMBL" id="SDF72038.1"/>
    </source>
</evidence>
<dbReference type="InterPro" id="IPR011551">
    <property type="entry name" value="NTP_PyrPHydrolase_MazG"/>
</dbReference>
<dbReference type="FunFam" id="1.10.287.1080:FF:000001">
    <property type="entry name" value="Nucleoside triphosphate pyrophosphohydrolase"/>
    <property type="match status" value="1"/>
</dbReference>
<name>A0A1G7NDA3_9PROT</name>
<dbReference type="SUPFAM" id="SSF101386">
    <property type="entry name" value="all-alpha NTP pyrophosphatases"/>
    <property type="match status" value="2"/>
</dbReference>
<gene>
    <name evidence="6" type="ORF">SAMN05216241_102123</name>
</gene>
<dbReference type="CDD" id="cd11529">
    <property type="entry name" value="NTP-PPase_MazG_Cterm"/>
    <property type="match status" value="1"/>
</dbReference>
<keyword evidence="7" id="KW-1185">Reference proteome</keyword>
<dbReference type="GO" id="GO:0046047">
    <property type="term" value="P:TTP catabolic process"/>
    <property type="evidence" value="ECO:0007669"/>
    <property type="project" value="TreeGrafter"/>
</dbReference>
<dbReference type="InterPro" id="IPR048015">
    <property type="entry name" value="NTP-PPase_MazG-like_N"/>
</dbReference>
<evidence type="ECO:0000256" key="3">
    <source>
        <dbReference type="ARBA" id="ARBA00066372"/>
    </source>
</evidence>
<dbReference type="GO" id="GO:0006950">
    <property type="term" value="P:response to stress"/>
    <property type="evidence" value="ECO:0007669"/>
    <property type="project" value="UniProtKB-ARBA"/>
</dbReference>
<evidence type="ECO:0000256" key="2">
    <source>
        <dbReference type="ARBA" id="ARBA00061115"/>
    </source>
</evidence>
<dbReference type="PANTHER" id="PTHR30522">
    <property type="entry name" value="NUCLEOSIDE TRIPHOSPHATE PYROPHOSPHOHYDROLASE"/>
    <property type="match status" value="1"/>
</dbReference>
<dbReference type="NCBIfam" id="TIGR00444">
    <property type="entry name" value="mazG"/>
    <property type="match status" value="1"/>
</dbReference>
<dbReference type="Proteomes" id="UP000199415">
    <property type="component" value="Unassembled WGS sequence"/>
</dbReference>
<accession>A0A1G7NDA3</accession>
<dbReference type="NCBIfam" id="NF007113">
    <property type="entry name" value="PRK09562.1"/>
    <property type="match status" value="1"/>
</dbReference>